<protein>
    <recommendedName>
        <fullName evidence="3">Copper chaperone PCu(A)C</fullName>
    </recommendedName>
</protein>
<organism evidence="1 2">
    <name type="scientific">Roseobacter cerasinus</name>
    <dbReference type="NCBI Taxonomy" id="2602289"/>
    <lineage>
        <taxon>Bacteria</taxon>
        <taxon>Pseudomonadati</taxon>
        <taxon>Pseudomonadota</taxon>
        <taxon>Alphaproteobacteria</taxon>
        <taxon>Rhodobacterales</taxon>
        <taxon>Roseobacteraceae</taxon>
        <taxon>Roseobacter</taxon>
    </lineage>
</organism>
<evidence type="ECO:0000313" key="2">
    <source>
        <dbReference type="Proteomes" id="UP000436522"/>
    </source>
</evidence>
<dbReference type="EMBL" id="BLIV01000005">
    <property type="protein sequence ID" value="GFE51084.1"/>
    <property type="molecule type" value="Genomic_DNA"/>
</dbReference>
<dbReference type="Pfam" id="PF04314">
    <property type="entry name" value="PCuAC"/>
    <property type="match status" value="1"/>
</dbReference>
<sequence>MPEMKAAFLLVAVAATGAALWFSGVFSPAARHLLITESTASPMGNGAAAVLTIDNQGAPDQLVAVSSPTATVMLHGAEAGLPIQTGTSSLATDAAHIMIRSDTPFEDGALIPVTLTFANAGDTSVNIRYATPNPDSMAAHSAMGHGTMQHDVGDGPQPTVSLSVERVENGWLAQIETTNFTFSEAMQDGDHVDGTGHGHIYLGGMKLGRVFTNSYSIGALPSGQHILRVSLNTNDHRAYAVDGTPVEAETIITVD</sequence>
<name>A0A640VU14_9RHOB</name>
<reference evidence="1 2" key="1">
    <citation type="submission" date="2019-12" db="EMBL/GenBank/DDBJ databases">
        <title>Roseobacter cerasinus sp. nov., isolated from seawater around aquaculture.</title>
        <authorList>
            <person name="Muramatsu S."/>
            <person name="Takabe Y."/>
            <person name="Mori K."/>
            <person name="Takaichi S."/>
            <person name="Hanada S."/>
        </authorList>
    </citation>
    <scope>NUCLEOTIDE SEQUENCE [LARGE SCALE GENOMIC DNA]</scope>
    <source>
        <strain evidence="1 2">AI77</strain>
    </source>
</reference>
<evidence type="ECO:0008006" key="3">
    <source>
        <dbReference type="Google" id="ProtNLM"/>
    </source>
</evidence>
<dbReference type="AlphaFoldDB" id="A0A640VU14"/>
<accession>A0A640VU14</accession>
<proteinExistence type="predicted"/>
<dbReference type="Gene3D" id="2.60.40.1890">
    <property type="entry name" value="PCu(A)C copper chaperone"/>
    <property type="match status" value="1"/>
</dbReference>
<dbReference type="InterPro" id="IPR036182">
    <property type="entry name" value="PCuAC_sf"/>
</dbReference>
<dbReference type="Proteomes" id="UP000436522">
    <property type="component" value="Unassembled WGS sequence"/>
</dbReference>
<keyword evidence="2" id="KW-1185">Reference proteome</keyword>
<dbReference type="SUPFAM" id="SSF110087">
    <property type="entry name" value="DR1885-like metal-binding protein"/>
    <property type="match status" value="1"/>
</dbReference>
<comment type="caution">
    <text evidence="1">The sequence shown here is derived from an EMBL/GenBank/DDBJ whole genome shotgun (WGS) entry which is preliminary data.</text>
</comment>
<dbReference type="InterPro" id="IPR007410">
    <property type="entry name" value="LpqE-like"/>
</dbReference>
<evidence type="ECO:0000313" key="1">
    <source>
        <dbReference type="EMBL" id="GFE51084.1"/>
    </source>
</evidence>
<gene>
    <name evidence="1" type="ORF">So717_28370</name>
</gene>